<dbReference type="NCBIfam" id="TIGR01174">
    <property type="entry name" value="ftsA"/>
    <property type="match status" value="1"/>
</dbReference>
<dbReference type="eggNOG" id="COG0849">
    <property type="taxonomic scope" value="Bacteria"/>
</dbReference>
<dbReference type="PANTHER" id="PTHR32432">
    <property type="entry name" value="CELL DIVISION PROTEIN FTSA-RELATED"/>
    <property type="match status" value="1"/>
</dbReference>
<dbReference type="RefSeq" id="WP_014449945.1">
    <property type="nucleotide sequence ID" value="NC_017094.1"/>
</dbReference>
<reference evidence="9" key="2">
    <citation type="submission" date="2012-03" db="EMBL/GenBank/DDBJ databases">
        <title>The complete genome sequence of the pioneer microbe on fresh volcanic deposit, Leptospirillum ferrooxidans strain C2-3.</title>
        <authorList>
            <person name="Fujimura R."/>
            <person name="Sato Y."/>
            <person name="Nishizawa T."/>
            <person name="Nanba K."/>
            <person name="Oshima K."/>
            <person name="Hattori M."/>
            <person name="Kamijo T."/>
            <person name="Ohta H."/>
        </authorList>
    </citation>
    <scope>NUCLEOTIDE SEQUENCE [LARGE SCALE GENOMIC DNA]</scope>
    <source>
        <strain evidence="9">C2-3</strain>
    </source>
</reference>
<evidence type="ECO:0000256" key="3">
    <source>
        <dbReference type="ARBA" id="ARBA00023136"/>
    </source>
</evidence>
<dbReference type="SMART" id="SM00842">
    <property type="entry name" value="FtsA"/>
    <property type="match status" value="1"/>
</dbReference>
<gene>
    <name evidence="5 8" type="primary">ftsA</name>
    <name evidence="8" type="ordered locus">LFE_1782</name>
</gene>
<dbReference type="AlphaFoldDB" id="I0IQB2"/>
<dbReference type="CDD" id="cd24048">
    <property type="entry name" value="ASKHA_NBD_FtsA"/>
    <property type="match status" value="1"/>
</dbReference>
<dbReference type="STRING" id="1162668.LFE_1782"/>
<dbReference type="InterPro" id="IPR043129">
    <property type="entry name" value="ATPase_NBD"/>
</dbReference>
<keyword evidence="4 5" id="KW-0131">Cell cycle</keyword>
<dbReference type="SUPFAM" id="SSF53067">
    <property type="entry name" value="Actin-like ATPase domain"/>
    <property type="match status" value="2"/>
</dbReference>
<evidence type="ECO:0000256" key="5">
    <source>
        <dbReference type="HAMAP-Rule" id="MF_02033"/>
    </source>
</evidence>
<evidence type="ECO:0000256" key="1">
    <source>
        <dbReference type="ARBA" id="ARBA00022475"/>
    </source>
</evidence>
<dbReference type="HAMAP" id="MF_02033">
    <property type="entry name" value="FtsA"/>
    <property type="match status" value="1"/>
</dbReference>
<comment type="subcellular location">
    <subcellularLocation>
        <location evidence="5">Cell inner membrane</location>
        <topology evidence="5">Peripheral membrane protein</topology>
        <orientation evidence="5">Cytoplasmic side</orientation>
    </subcellularLocation>
    <text evidence="5">Localizes to the Z ring in an FtsZ-dependent manner. Targeted to the membrane through a conserved C-terminal amphipathic helix.</text>
</comment>
<dbReference type="InterPro" id="IPR003494">
    <property type="entry name" value="SHS2_FtsA"/>
</dbReference>
<organism evidence="8 9">
    <name type="scientific">Leptospirillum ferrooxidans (strain C2-3)</name>
    <dbReference type="NCBI Taxonomy" id="1162668"/>
    <lineage>
        <taxon>Bacteria</taxon>
        <taxon>Pseudomonadati</taxon>
        <taxon>Nitrospirota</taxon>
        <taxon>Nitrospiria</taxon>
        <taxon>Nitrospirales</taxon>
        <taxon>Nitrospiraceae</taxon>
        <taxon>Leptospirillum</taxon>
    </lineage>
</organism>
<comment type="subunit">
    <text evidence="5">Self-interacts. Interacts with FtsZ.</text>
</comment>
<evidence type="ECO:0000256" key="4">
    <source>
        <dbReference type="ARBA" id="ARBA00023306"/>
    </source>
</evidence>
<sequence>MVLSGEIGGEKCNDDEGGILMELKESQHFPETSLYAALDLGSTKVVAIVGNALEDNLFEIVSVGVAPTGNFIRNGTIVDVQQAVSAINRALDQVVRVVGRPVKKVVVGFAGGEVVGTDQRVIVALRDREVQLPDIEKVMQEARSMVNRPVSEILHVIPKSYTIDDLSGIPNPIGMVGNRLEASVHVIKGSEMVIANLKRTVERAGLSVSDGDLILHPLASARVVLSEDDKELGVVLVDIGGGTTNVAVYVNGAIVGVRVIPLGGINMTRDLAIVRRVSQEEAERIKIQTLSRLSPAEPGPDGTEGAVEALDAPSREVVEIVEARLVEILERVVACLKEMKVDIQYLQRGVVLTGGVSNMPQMVEIARKVLSPLHITLGSVESRVQGVVDRASLPEYSSAVGLLFCAKDHWGEMVPELDSPKQEVLLSPPEKKPAGSIWSWIKEII</sequence>
<comment type="similarity">
    <text evidence="5 6">Belongs to the FtsA/MreB family.</text>
</comment>
<keyword evidence="5" id="KW-0997">Cell inner membrane</keyword>
<dbReference type="PANTHER" id="PTHR32432:SF4">
    <property type="entry name" value="CELL DIVISION PROTEIN FTSA"/>
    <property type="match status" value="1"/>
</dbReference>
<dbReference type="Gene3D" id="3.30.1490.110">
    <property type="match status" value="1"/>
</dbReference>
<dbReference type="GO" id="GO:0043093">
    <property type="term" value="P:FtsZ-dependent cytokinesis"/>
    <property type="evidence" value="ECO:0007669"/>
    <property type="project" value="UniProtKB-UniRule"/>
</dbReference>
<comment type="function">
    <text evidence="5 6">Cell division protein that is involved in the assembly of the Z ring. May serve as a membrane anchor for the Z ring.</text>
</comment>
<evidence type="ECO:0000256" key="2">
    <source>
        <dbReference type="ARBA" id="ARBA00022618"/>
    </source>
</evidence>
<reference evidence="8 9" key="1">
    <citation type="journal article" date="2012" name="J. Bacteriol.">
        <title>Complete Genome Sequence of Leptospirillum ferrooxidans Strain C2-3, Isolated from a Fresh Volcanic Ash Deposit on the Island of Miyake, Japan.</title>
        <authorList>
            <person name="Fujimura R."/>
            <person name="Sato Y."/>
            <person name="Nishizawa T."/>
            <person name="Oshima K."/>
            <person name="Kim S.-W."/>
            <person name="Hattori M."/>
            <person name="Kamijo T."/>
            <person name="Ohta H."/>
        </authorList>
    </citation>
    <scope>NUCLEOTIDE SEQUENCE [LARGE SCALE GENOMIC DNA]</scope>
    <source>
        <strain evidence="8 9">C2-3</strain>
    </source>
</reference>
<keyword evidence="3 5" id="KW-0472">Membrane</keyword>
<evidence type="ECO:0000256" key="6">
    <source>
        <dbReference type="PIRNR" id="PIRNR003101"/>
    </source>
</evidence>
<evidence type="ECO:0000259" key="7">
    <source>
        <dbReference type="SMART" id="SM00842"/>
    </source>
</evidence>
<dbReference type="HOGENOM" id="CLU_037850_3_2_0"/>
<dbReference type="KEGG" id="lfc:LFE_1782"/>
<dbReference type="Pfam" id="PF02491">
    <property type="entry name" value="SHS2_FTSA"/>
    <property type="match status" value="1"/>
</dbReference>
<keyword evidence="9" id="KW-1185">Reference proteome</keyword>
<evidence type="ECO:0000313" key="9">
    <source>
        <dbReference type="Proteomes" id="UP000007382"/>
    </source>
</evidence>
<protein>
    <recommendedName>
        <fullName evidence="5 6">Cell division protein FtsA</fullName>
    </recommendedName>
</protein>
<dbReference type="InterPro" id="IPR050696">
    <property type="entry name" value="FtsA/MreB"/>
</dbReference>
<evidence type="ECO:0000313" key="8">
    <source>
        <dbReference type="EMBL" id="BAM07461.1"/>
    </source>
</evidence>
<dbReference type="PATRIC" id="fig|1162668.3.peg.2116"/>
<dbReference type="Gene3D" id="3.30.420.40">
    <property type="match status" value="1"/>
</dbReference>
<keyword evidence="2 5" id="KW-0132">Cell division</keyword>
<name>I0IQB2_LEPFC</name>
<proteinExistence type="inferred from homology"/>
<dbReference type="EMBL" id="AP012342">
    <property type="protein sequence ID" value="BAM07461.1"/>
    <property type="molecule type" value="Genomic_DNA"/>
</dbReference>
<dbReference type="Proteomes" id="UP000007382">
    <property type="component" value="Chromosome"/>
</dbReference>
<dbReference type="Pfam" id="PF14450">
    <property type="entry name" value="FtsA"/>
    <property type="match status" value="1"/>
</dbReference>
<dbReference type="PIRSF" id="PIRSF003101">
    <property type="entry name" value="FtsA"/>
    <property type="match status" value="1"/>
</dbReference>
<dbReference type="GO" id="GO:0032153">
    <property type="term" value="C:cell division site"/>
    <property type="evidence" value="ECO:0007669"/>
    <property type="project" value="UniProtKB-UniRule"/>
</dbReference>
<keyword evidence="1 5" id="KW-1003">Cell membrane</keyword>
<dbReference type="InterPro" id="IPR020823">
    <property type="entry name" value="Cell_div_FtsA"/>
</dbReference>
<dbReference type="GO" id="GO:0009898">
    <property type="term" value="C:cytoplasmic side of plasma membrane"/>
    <property type="evidence" value="ECO:0007669"/>
    <property type="project" value="UniProtKB-UniRule"/>
</dbReference>
<feature type="domain" description="SHS2" evidence="7">
    <location>
        <begin position="35"/>
        <end position="224"/>
    </location>
</feature>
<accession>I0IQB2</accession>